<dbReference type="AlphaFoldDB" id="A0A811V0N4"/>
<proteinExistence type="predicted"/>
<organism evidence="1 2">
    <name type="scientific">Ceratitis capitata</name>
    <name type="common">Mediterranean fruit fly</name>
    <name type="synonym">Tephritis capitata</name>
    <dbReference type="NCBI Taxonomy" id="7213"/>
    <lineage>
        <taxon>Eukaryota</taxon>
        <taxon>Metazoa</taxon>
        <taxon>Ecdysozoa</taxon>
        <taxon>Arthropoda</taxon>
        <taxon>Hexapoda</taxon>
        <taxon>Insecta</taxon>
        <taxon>Pterygota</taxon>
        <taxon>Neoptera</taxon>
        <taxon>Endopterygota</taxon>
        <taxon>Diptera</taxon>
        <taxon>Brachycera</taxon>
        <taxon>Muscomorpha</taxon>
        <taxon>Tephritoidea</taxon>
        <taxon>Tephritidae</taxon>
        <taxon>Ceratitis</taxon>
        <taxon>Ceratitis</taxon>
    </lineage>
</organism>
<dbReference type="EMBL" id="CAJHJT010000034">
    <property type="protein sequence ID" value="CAD7005102.1"/>
    <property type="molecule type" value="Genomic_DNA"/>
</dbReference>
<reference evidence="1" key="1">
    <citation type="submission" date="2020-11" db="EMBL/GenBank/DDBJ databases">
        <authorList>
            <person name="Whitehead M."/>
        </authorList>
    </citation>
    <scope>NUCLEOTIDE SEQUENCE</scope>
    <source>
        <strain evidence="1">EGII</strain>
    </source>
</reference>
<gene>
    <name evidence="1" type="ORF">CCAP1982_LOCUS13464</name>
</gene>
<protein>
    <submittedName>
        <fullName evidence="1">(Mediterranean fruit fly) hypothetical protein</fullName>
    </submittedName>
</protein>
<keyword evidence="2" id="KW-1185">Reference proteome</keyword>
<dbReference type="Proteomes" id="UP000606786">
    <property type="component" value="Unassembled WGS sequence"/>
</dbReference>
<comment type="caution">
    <text evidence="1">The sequence shown here is derived from an EMBL/GenBank/DDBJ whole genome shotgun (WGS) entry which is preliminary data.</text>
</comment>
<name>A0A811V0N4_CERCA</name>
<accession>A0A811V0N4</accession>
<evidence type="ECO:0000313" key="2">
    <source>
        <dbReference type="Proteomes" id="UP000606786"/>
    </source>
</evidence>
<sequence length="150" mass="17234">MTYIWHAKSCKEQLPPAINNQLTKQRQLGKLHDSYGAEKGGKGEKVLIHATNLRRNYPIKRATQDLDFSRTRLVSLKQKESIIMKMAPSFKVAPDRAPVPLQIHSLEIRNSLWEAIFVIPRGYIAENLLDFKEKRTAFPKATDRLLVPEN</sequence>
<evidence type="ECO:0000313" key="1">
    <source>
        <dbReference type="EMBL" id="CAD7005102.1"/>
    </source>
</evidence>